<feature type="transmembrane region" description="Helical" evidence="1">
    <location>
        <begin position="140"/>
        <end position="166"/>
    </location>
</feature>
<feature type="transmembrane region" description="Helical" evidence="1">
    <location>
        <begin position="187"/>
        <end position="211"/>
    </location>
</feature>
<keyword evidence="1" id="KW-1133">Transmembrane helix</keyword>
<feature type="transmembrane region" description="Helical" evidence="1">
    <location>
        <begin position="83"/>
        <end position="101"/>
    </location>
</feature>
<sequence>MLAYIEVGVAVLCFLLLLPCVYVVFTTSFLHINCKIILGTSALAQEVMLASQISMFSYDIYIGNVMPESEDPDKPFLLVHEASYIYTTFLSLMIVVERYIATYNPARYETLTFNYPWIIITGLTGMLLSSLASYSIHIYYMYGLMIPVMLLTELLICMLSIVLLFYCKRQLRNLPYDSRRLRAKYQLAEVFSFTRAILPAILISSFLKLLALVPPTIWRAGIIDFPTNQVLFFPMHACTCVIMKCFLIFKHKGMLRTLLIVLPGLGNRISISTSPVQSVANKAEETDAYFGYMASAWK</sequence>
<feature type="transmembrane region" description="Helical" evidence="1">
    <location>
        <begin position="113"/>
        <end position="134"/>
    </location>
</feature>
<comment type="caution">
    <text evidence="2">The sequence shown here is derived from an EMBL/GenBank/DDBJ whole genome shotgun (WGS) entry which is preliminary data.</text>
</comment>
<dbReference type="InterPro" id="IPR052860">
    <property type="entry name" value="NRL-GPCR1"/>
</dbReference>
<dbReference type="EMBL" id="BTRK01000006">
    <property type="protein sequence ID" value="GMR57931.1"/>
    <property type="molecule type" value="Genomic_DNA"/>
</dbReference>
<dbReference type="PANTHER" id="PTHR47521:SF18">
    <property type="entry name" value="G PROTEIN-COUPLED RECEPTOR-RELATED"/>
    <property type="match status" value="1"/>
</dbReference>
<dbReference type="Proteomes" id="UP001328107">
    <property type="component" value="Unassembled WGS sequence"/>
</dbReference>
<dbReference type="AlphaFoldDB" id="A0AAN5ICS4"/>
<keyword evidence="1" id="KW-0812">Transmembrane</keyword>
<accession>A0AAN5ICS4</accession>
<feature type="transmembrane region" description="Helical" evidence="1">
    <location>
        <begin position="6"/>
        <end position="30"/>
    </location>
</feature>
<dbReference type="PANTHER" id="PTHR47521">
    <property type="entry name" value="SERPENTINE RECEPTOR, CLASS E (EPSILON)-RELATED"/>
    <property type="match status" value="1"/>
</dbReference>
<evidence type="ECO:0008006" key="4">
    <source>
        <dbReference type="Google" id="ProtNLM"/>
    </source>
</evidence>
<proteinExistence type="predicted"/>
<evidence type="ECO:0000313" key="2">
    <source>
        <dbReference type="EMBL" id="GMR57931.1"/>
    </source>
</evidence>
<evidence type="ECO:0000313" key="3">
    <source>
        <dbReference type="Proteomes" id="UP001328107"/>
    </source>
</evidence>
<evidence type="ECO:0000256" key="1">
    <source>
        <dbReference type="SAM" id="Phobius"/>
    </source>
</evidence>
<gene>
    <name evidence="2" type="ORF">PMAYCL1PPCAC_28126</name>
</gene>
<feature type="transmembrane region" description="Helical" evidence="1">
    <location>
        <begin position="231"/>
        <end position="249"/>
    </location>
</feature>
<organism evidence="2 3">
    <name type="scientific">Pristionchus mayeri</name>
    <dbReference type="NCBI Taxonomy" id="1317129"/>
    <lineage>
        <taxon>Eukaryota</taxon>
        <taxon>Metazoa</taxon>
        <taxon>Ecdysozoa</taxon>
        <taxon>Nematoda</taxon>
        <taxon>Chromadorea</taxon>
        <taxon>Rhabditida</taxon>
        <taxon>Rhabditina</taxon>
        <taxon>Diplogasteromorpha</taxon>
        <taxon>Diplogasteroidea</taxon>
        <taxon>Neodiplogasteridae</taxon>
        <taxon>Pristionchus</taxon>
    </lineage>
</organism>
<protein>
    <recommendedName>
        <fullName evidence="4">G protein-coupled receptor</fullName>
    </recommendedName>
</protein>
<keyword evidence="1" id="KW-0472">Membrane</keyword>
<reference evidence="3" key="1">
    <citation type="submission" date="2022-10" db="EMBL/GenBank/DDBJ databases">
        <title>Genome assembly of Pristionchus species.</title>
        <authorList>
            <person name="Yoshida K."/>
            <person name="Sommer R.J."/>
        </authorList>
    </citation>
    <scope>NUCLEOTIDE SEQUENCE [LARGE SCALE GENOMIC DNA]</scope>
    <source>
        <strain evidence="3">RS5460</strain>
    </source>
</reference>
<name>A0AAN5ICS4_9BILA</name>
<keyword evidence="3" id="KW-1185">Reference proteome</keyword>